<organism evidence="1 2">
    <name type="scientific">Staphylococcus pseudintermedius</name>
    <dbReference type="NCBI Taxonomy" id="283734"/>
    <lineage>
        <taxon>Bacteria</taxon>
        <taxon>Bacillati</taxon>
        <taxon>Bacillota</taxon>
        <taxon>Bacilli</taxon>
        <taxon>Bacillales</taxon>
        <taxon>Staphylococcaceae</taxon>
        <taxon>Staphylococcus</taxon>
        <taxon>Staphylococcus intermedius group</taxon>
    </lineage>
</organism>
<dbReference type="Proteomes" id="UP000246351">
    <property type="component" value="Unassembled WGS sequence"/>
</dbReference>
<gene>
    <name evidence="1" type="ORF">DD924_13990</name>
</gene>
<sequence length="57" mass="6665">GRLIVYSVNKDIDFYLLRHSLDILGVNFKSKYSSSEDRQNKMLSELKQIGLIDYKVL</sequence>
<protein>
    <submittedName>
        <fullName evidence="1">Head protein</fullName>
    </submittedName>
</protein>
<evidence type="ECO:0000313" key="2">
    <source>
        <dbReference type="Proteomes" id="UP000246351"/>
    </source>
</evidence>
<reference evidence="1 2" key="1">
    <citation type="journal article" date="2018" name="Vet. Microbiol.">
        <title>Clonal diversity and geographic distribution of methicillin-resistant Staphylococcus pseudintermedius from Australian animals: Discovery of novel sequence types.</title>
        <authorList>
            <person name="Worthing K.A."/>
            <person name="Abraham S."/>
            <person name="Coombs G.W."/>
            <person name="Pang S."/>
            <person name="Saputra S."/>
            <person name="Jordan D."/>
            <person name="Trott D.J."/>
            <person name="Norris J.M."/>
        </authorList>
    </citation>
    <scope>NUCLEOTIDE SEQUENCE [LARGE SCALE GENOMIC DNA]</scope>
    <source>
        <strain evidence="1 2">ST71 3</strain>
    </source>
</reference>
<comment type="caution">
    <text evidence="1">The sequence shown here is derived from an EMBL/GenBank/DDBJ whole genome shotgun (WGS) entry which is preliminary data.</text>
</comment>
<name>A0A317Z7C3_STAPS</name>
<accession>A0A317Z7C3</accession>
<dbReference type="EMBL" id="QEIV01001447">
    <property type="protein sequence ID" value="PWZ96376.1"/>
    <property type="molecule type" value="Genomic_DNA"/>
</dbReference>
<dbReference type="AlphaFoldDB" id="A0A317Z7C3"/>
<evidence type="ECO:0000313" key="1">
    <source>
        <dbReference type="EMBL" id="PWZ96376.1"/>
    </source>
</evidence>
<feature type="non-terminal residue" evidence="1">
    <location>
        <position position="1"/>
    </location>
</feature>
<proteinExistence type="predicted"/>